<name>A0A401TZ31_CHIPU</name>
<protein>
    <submittedName>
        <fullName evidence="2">Uncharacterized protein</fullName>
    </submittedName>
</protein>
<evidence type="ECO:0000256" key="1">
    <source>
        <dbReference type="SAM" id="MobiDB-lite"/>
    </source>
</evidence>
<dbReference type="AlphaFoldDB" id="A0A401TZ31"/>
<proteinExistence type="predicted"/>
<dbReference type="Proteomes" id="UP000287033">
    <property type="component" value="Unassembled WGS sequence"/>
</dbReference>
<dbReference type="OrthoDB" id="10593169at2759"/>
<reference evidence="2 3" key="1">
    <citation type="journal article" date="2018" name="Nat. Ecol. Evol.">
        <title>Shark genomes provide insights into elasmobranch evolution and the origin of vertebrates.</title>
        <authorList>
            <person name="Hara Y"/>
            <person name="Yamaguchi K"/>
            <person name="Onimaru K"/>
            <person name="Kadota M"/>
            <person name="Koyanagi M"/>
            <person name="Keeley SD"/>
            <person name="Tatsumi K"/>
            <person name="Tanaka K"/>
            <person name="Motone F"/>
            <person name="Kageyama Y"/>
            <person name="Nozu R"/>
            <person name="Adachi N"/>
            <person name="Nishimura O"/>
            <person name="Nakagawa R"/>
            <person name="Tanegashima C"/>
            <person name="Kiyatake I"/>
            <person name="Matsumoto R"/>
            <person name="Murakumo K"/>
            <person name="Nishida K"/>
            <person name="Terakita A"/>
            <person name="Kuratani S"/>
            <person name="Sato K"/>
            <person name="Hyodo S Kuraku.S."/>
        </authorList>
    </citation>
    <scope>NUCLEOTIDE SEQUENCE [LARGE SCALE GENOMIC DNA]</scope>
</reference>
<sequence length="48" mass="5389">MFPEGTPGSMAIDRDSESSRSPVILSLEQAEDMERKMNSVLVKIQHLK</sequence>
<feature type="region of interest" description="Disordered" evidence="1">
    <location>
        <begin position="1"/>
        <end position="21"/>
    </location>
</feature>
<feature type="non-terminal residue" evidence="2">
    <location>
        <position position="48"/>
    </location>
</feature>
<dbReference type="EMBL" id="BEZZ01221836">
    <property type="protein sequence ID" value="GCC47870.1"/>
    <property type="molecule type" value="Genomic_DNA"/>
</dbReference>
<comment type="caution">
    <text evidence="2">The sequence shown here is derived from an EMBL/GenBank/DDBJ whole genome shotgun (WGS) entry which is preliminary data.</text>
</comment>
<organism evidence="2 3">
    <name type="scientific">Chiloscyllium punctatum</name>
    <name type="common">Brownbanded bambooshark</name>
    <name type="synonym">Hemiscyllium punctatum</name>
    <dbReference type="NCBI Taxonomy" id="137246"/>
    <lineage>
        <taxon>Eukaryota</taxon>
        <taxon>Metazoa</taxon>
        <taxon>Chordata</taxon>
        <taxon>Craniata</taxon>
        <taxon>Vertebrata</taxon>
        <taxon>Chondrichthyes</taxon>
        <taxon>Elasmobranchii</taxon>
        <taxon>Galeomorphii</taxon>
        <taxon>Galeoidea</taxon>
        <taxon>Orectolobiformes</taxon>
        <taxon>Hemiscylliidae</taxon>
        <taxon>Chiloscyllium</taxon>
    </lineage>
</organism>
<accession>A0A401TZ31</accession>
<evidence type="ECO:0000313" key="2">
    <source>
        <dbReference type="EMBL" id="GCC47870.1"/>
    </source>
</evidence>
<keyword evidence="3" id="KW-1185">Reference proteome</keyword>
<evidence type="ECO:0000313" key="3">
    <source>
        <dbReference type="Proteomes" id="UP000287033"/>
    </source>
</evidence>
<gene>
    <name evidence="2" type="ORF">chiPu_0031899</name>
</gene>